<name>A0ACC3A9R6_9EURO</name>
<protein>
    <submittedName>
        <fullName evidence="1">Uncharacterized protein</fullName>
    </submittedName>
</protein>
<evidence type="ECO:0000313" key="1">
    <source>
        <dbReference type="EMBL" id="KAJ9657729.1"/>
    </source>
</evidence>
<keyword evidence="2" id="KW-1185">Reference proteome</keyword>
<accession>A0ACC3A9R6</accession>
<dbReference type="EMBL" id="JAPDRQ010000060">
    <property type="protein sequence ID" value="KAJ9657729.1"/>
    <property type="molecule type" value="Genomic_DNA"/>
</dbReference>
<organism evidence="1 2">
    <name type="scientific">Neophaeococcomyces mojaviensis</name>
    <dbReference type="NCBI Taxonomy" id="3383035"/>
    <lineage>
        <taxon>Eukaryota</taxon>
        <taxon>Fungi</taxon>
        <taxon>Dikarya</taxon>
        <taxon>Ascomycota</taxon>
        <taxon>Pezizomycotina</taxon>
        <taxon>Eurotiomycetes</taxon>
        <taxon>Chaetothyriomycetidae</taxon>
        <taxon>Chaetothyriales</taxon>
        <taxon>Chaetothyriales incertae sedis</taxon>
        <taxon>Neophaeococcomyces</taxon>
    </lineage>
</organism>
<reference evidence="1" key="1">
    <citation type="submission" date="2022-10" db="EMBL/GenBank/DDBJ databases">
        <title>Culturing micro-colonial fungi from biological soil crusts in the Mojave desert and describing Neophaeococcomyces mojavensis, and introducing the new genera and species Taxawa tesnikishii.</title>
        <authorList>
            <person name="Kurbessoian T."/>
            <person name="Stajich J.E."/>
        </authorList>
    </citation>
    <scope>NUCLEOTIDE SEQUENCE</scope>
    <source>
        <strain evidence="1">JES_112</strain>
    </source>
</reference>
<gene>
    <name evidence="1" type="ORF">H2198_004144</name>
</gene>
<dbReference type="Proteomes" id="UP001172386">
    <property type="component" value="Unassembled WGS sequence"/>
</dbReference>
<sequence>MVVFMTLILERAAVADIPFETRQMMRAKIIRRVQKLNLTAAVDWCMYVRFVVEITFQQDSSIWKTYEGLPDPYQTRTRWDQLKSIKSEDTILSLHNLSPYLRSITRRDQHSKSAATPTLSKEQRVPQSHHKIPLCTLKEAGSESSARLWLMDVEAWVEKNLNAWSGIITDPDIGCTQLSELIQHYLSTAHPIYTNYPEDFSRMILTVMEIWVQLDRKANEAHPILANYTTGFKPSLLDPLLLPSCTQLARLRRIEIYIEKRDRTALPHCPSVFTQEPSTNTLAVRYYENSSPHQQLRSKIEAGARQVRELKLAELQQKQSEQKQILKETQSLQCQCLELQKKCRQTTSKHNKTRCNRCQLVSKAGKMKIDVHEWPLPSDALTMKTAIFELAVPPIIHVWREMTFIIMRDIFDATRQSNSNPPKIYYILDYAPLLPHASSMRSRFELGSTTKSFINAHYKKRKISVATAENVCVNHGMQYTYFDRQYSLPASRVLCVLNVRAACTFQLPAGSYGSLQDLISGTEHTPNEVIVLQANCDRDLTVHELEAFGELRSGENIQLYNVAYELIRSVLDVTREEVSLLVLQTMWQAGPCDTADLLVFRRTHAPLNNSSFAGDLLLAAEEALARHESNWQQSIALHTLAAVVQRVLSLCPQDEESILKDDDDLADMFQCLAMVSNYMLPSHTLSQREKRLVRRWSRLTHSFEERLRQAILSSSSSSSSSGIDRFVTRAWPDFMLVGRWKVVPTAMSWIEAISHAPGKKQSTVHFNLLHGTLLVDGDPVARLPSEIVEHPTYQRLFGARIFDVFPSSMTGMRFQSRVPIRGHHIHFDRTTKELIVRAQRNDEILELIPHQHLLHDFPAHLVSQFVHWLHVDTGEIEWRPLSDAWTPINDCWRLRPKLQGWRLERLETQLIDVRSPTAQAIADLFSGIETASNLEITLSSDFRDINIRLPRLSLQFQTYCQDREIYSKQFPGFMLDSTQQCGALSGLKNKLILRSQNNLRRQILIPFGSVSTTVLTSHTQVFVDLDSDRPSYLLYTINRPIGRLVGNGTMISRLYLCYLHAVTTSCFVDNLTGMTGTEQALVMLKEGAIQTFTNLEHNELTILQRISALSPRREYYPPHLHIMQQITWSNQLPVLAQHHAFHEQVSHILEHQQLAHMFHPVSCSTELHFPSFPTELVQRAAIRDAVFRVNDFDVKKIDTGLNKFYHARSDGNTAVAEAYEVFNVCRLIENGSVSCDVPSDLLASFRALGYPLKGASEDETWGLFNSPELIRQPIKQLAESWCSLLLRFSQGYAQDHKYETMWLTSVLAYTGSLDMNLIQALIAFATVPSLQQLGVPSGLWFDLSQGTSPKSNALRHQLRAAGHGFLLCTDTSLPTIPSKKRKAATKLRKAQYEANLDRYANLCTTWLLEQGPVFAASEAAKDEHIHKYIALDRAMAGVNSLFQTCSWNENFENWAQSAQLVLQTIHGSQRYVRQPRLCVKDEFRLHRHPSFTWRTMLASKAPVIPPFQHEWPTQLLAPGSVTDELRKVGSLIDELKDSSDTLRERYTQDLQCSIRALQSHNGKDSVIVNGQNLAHWLDHFVATAKAHYTAARNQIFEALQAHLPFGQSLAWMTEMAPRTGEFHFLQLLNHNHRQYLPADWREAFVAYGISITTLQKAVRLHDHQIASPEFADEVVLAGHQNWSASEYPDWLLIELENDLLIRPNQVETAMEMISSGSSQNSILQLNMGEGKSSVIMPMVAATLADRTRLVRVVVLKQLFKPMTYILTNRLGGLLSRRISSIPFSRSLVLDVQDLAKLLRTFQSNMESGDIWLAQPEHILSFDLYGPDHVLRSQDDIGRIAIKLHHWTLRHTRDILDESDEVLNPKYELIYTVGGQKPVDSGAHRWSLIVEILFVVIEIALQKEVLQQPQQAPWTVPALSFPSTEAIQSVLDMSRERILNDGLPNFPLHSVQQSQRNSFRSFLCEVEPSSHVLDDVRQISGADQRLWQSLLILRGLFIEGVLLFVLDRHRWRVTFGLSRVRSLLAVPFRAKDTPSPRSEFSHPDITIILTFLSYFYEGITATELRKCFHTLGRSDNAVDAYRGWISNHSEDTNVPRHLAGVNLDDDVQWLNCVYDNLRLSRGVINFHLSHHVFPQALREYPHKLSSSGWNLVRQKPNQPTTGFSGTNDGRFLLPTSIKQNDMVAQKHTNAMVLAHLLRSENSVHTIDWSRVVDGSKSKSILQWISDQEHQIHVLVDVGAQMLEMTNHMVAKEWLLRLSQHSADAAVFFNEDDVVMVLDRNGQTEPLAISPFAAMLHRCVFYLDDVHTRGTDFKFPRSFRAAVTLSCNMTKDRLVQACMRMRKLGHGQSVHFLLPPDVLSSVKKCTQNFNAGIPSLCDVLRWSIEQTLVEIQRLLPLWANQGQRFRRYDSRWATLRKTFTVDGRMAIAQDMLEEESQTLEQRYAPIAVSSHVETQIIQLYLQDQQCITDDEITRVLDEFRISDSNHAAMQEEQERELAPEMEQERRVEVLVPATPRPHRVHLSVERFVKSGDVDLGSGGIQPAFSIINNILMPGHGSPQDCIDLLVTTDFAQSIKCANIADSRQFLKSVRWVARAVHKQTCLVMSSFEVNALLSKIRQSKAIQLCLYSARTSTANRTLEDLTFCQIGMSIPAPDPWLVTRLSVFAGQTCLRDFEMYKWLCRFLGLSYDATSTVSLLPNNFVLPAQRKVFDEFMARYCRFDSTSLEWYRGILALRRRDQPYEDSHVGRITKGEILRHDRHWS</sequence>
<proteinExistence type="predicted"/>
<evidence type="ECO:0000313" key="2">
    <source>
        <dbReference type="Proteomes" id="UP001172386"/>
    </source>
</evidence>
<comment type="caution">
    <text evidence="1">The sequence shown here is derived from an EMBL/GenBank/DDBJ whole genome shotgun (WGS) entry which is preliminary data.</text>
</comment>